<accession>A0ABQ4STA4</accession>
<reference evidence="2" key="1">
    <citation type="journal article" date="2021" name="Front. Microbiol.">
        <title>Comprehensive Comparative Genomics and Phenotyping of Methylobacterium Species.</title>
        <authorList>
            <person name="Alessa O."/>
            <person name="Ogura Y."/>
            <person name="Fujitani Y."/>
            <person name="Takami H."/>
            <person name="Hayashi T."/>
            <person name="Sahin N."/>
            <person name="Tani A."/>
        </authorList>
    </citation>
    <scope>NUCLEOTIDE SEQUENCE</scope>
    <source>
        <strain evidence="2">LMG 23639</strain>
    </source>
</reference>
<dbReference type="InterPro" id="IPR014710">
    <property type="entry name" value="RmlC-like_jellyroll"/>
</dbReference>
<dbReference type="CDD" id="cd20292">
    <property type="entry name" value="cupin_QdtA-like"/>
    <property type="match status" value="1"/>
</dbReference>
<evidence type="ECO:0000259" key="1">
    <source>
        <dbReference type="Pfam" id="PF05523"/>
    </source>
</evidence>
<feature type="domain" description="Sugar 3,4-ketoisomerase QdtA cupin" evidence="1">
    <location>
        <begin position="10"/>
        <end position="121"/>
    </location>
</feature>
<dbReference type="InterPro" id="IPR008894">
    <property type="entry name" value="QdtA_cupin_dom"/>
</dbReference>
<dbReference type="Pfam" id="PF05523">
    <property type="entry name" value="FdtA"/>
    <property type="match status" value="1"/>
</dbReference>
<keyword evidence="3" id="KW-1185">Reference proteome</keyword>
<name>A0ABQ4STA4_9HYPH</name>
<dbReference type="InterPro" id="IPR011051">
    <property type="entry name" value="RmlC_Cupin_sf"/>
</dbReference>
<sequence length="156" mass="16999">MRVIEGVMLLRQQVHSDRRGLLVSLEEEASLPFPLERVFFMKVDRAGIERGGHANSCDEFILPLAGSVTVEVDNGVERASVLLSEHDRGLWVQPGILIHLRAFERGTTLLVCASARYEDTRHYEAAQPRLAGPAPAAASLSPTLPQLHPAALACPA</sequence>
<dbReference type="Proteomes" id="UP001055102">
    <property type="component" value="Unassembled WGS sequence"/>
</dbReference>
<dbReference type="Gene3D" id="2.60.120.10">
    <property type="entry name" value="Jelly Rolls"/>
    <property type="match status" value="1"/>
</dbReference>
<gene>
    <name evidence="2" type="ORF">AOPFMNJM_0386</name>
</gene>
<dbReference type="SUPFAM" id="SSF51182">
    <property type="entry name" value="RmlC-like cupins"/>
    <property type="match status" value="1"/>
</dbReference>
<protein>
    <recommendedName>
        <fullName evidence="1">Sugar 3,4-ketoisomerase QdtA cupin domain-containing protein</fullName>
    </recommendedName>
</protein>
<organism evidence="2 3">
    <name type="scientific">Methylobacterium jeotgali</name>
    <dbReference type="NCBI Taxonomy" id="381630"/>
    <lineage>
        <taxon>Bacteria</taxon>
        <taxon>Pseudomonadati</taxon>
        <taxon>Pseudomonadota</taxon>
        <taxon>Alphaproteobacteria</taxon>
        <taxon>Hyphomicrobiales</taxon>
        <taxon>Methylobacteriaceae</taxon>
        <taxon>Methylobacterium</taxon>
    </lineage>
</organism>
<dbReference type="RefSeq" id="WP_238273817.1">
    <property type="nucleotide sequence ID" value="NZ_BPQR01000006.1"/>
</dbReference>
<evidence type="ECO:0000313" key="3">
    <source>
        <dbReference type="Proteomes" id="UP001055102"/>
    </source>
</evidence>
<dbReference type="EMBL" id="BPQR01000006">
    <property type="protein sequence ID" value="GJE05090.1"/>
    <property type="molecule type" value="Genomic_DNA"/>
</dbReference>
<comment type="caution">
    <text evidence="2">The sequence shown here is derived from an EMBL/GenBank/DDBJ whole genome shotgun (WGS) entry which is preliminary data.</text>
</comment>
<proteinExistence type="predicted"/>
<reference evidence="2" key="2">
    <citation type="submission" date="2021-08" db="EMBL/GenBank/DDBJ databases">
        <authorList>
            <person name="Tani A."/>
            <person name="Ola A."/>
            <person name="Ogura Y."/>
            <person name="Katsura K."/>
            <person name="Hayashi T."/>
        </authorList>
    </citation>
    <scope>NUCLEOTIDE SEQUENCE</scope>
    <source>
        <strain evidence="2">LMG 23639</strain>
    </source>
</reference>
<evidence type="ECO:0000313" key="2">
    <source>
        <dbReference type="EMBL" id="GJE05090.1"/>
    </source>
</evidence>